<sequence>MSSQSEKRERTFTCLLSHPDKYLIKHLQNVAKLVEDTFPINDETLKKFAVYVAQFHDVGKATQFFQHYIRGEKIFSQEKNHSLLSAIILFYFLRYNMDENPLLSFLSYVAVKNHHSFPEDVFEDEGVLTDIDLLKKQLDSLEASIFSEMKVKIDPNSLKINLENVIKDFKPFRSLSRFKKKFGEVKDYFLYIAFLSICSALLFADRKDAVDVPEIKYSDISYLHFKSLIDSIPAKYSIDKLRQKAKDAVLSKVFDPSKRVYSINLPTGLGKTYTGFLYALKMREILKKQIGKNFRIIYALPFVSIIDQNFEIIKEKLQQITDSCDSSLIIKHHHLSEPEYRKDGESLPFDIGKVLTEGWESEIVVTTMVQLFNAIFPKNRSQALRFSRLHNTIVILDEIQTIPLKYWEIFSQIVENLAEVLDFYVLFMTATKPVIFPNCVELAGKEFFKGLNRYKIDVDMEKKTIDEFLSTFKFEEDKTYLFILNTIKSSQEFYKKLKEKVNGEIEYISASITPFERKQRLAKIKEGKVKYLVSTQVVEAGVDIDFDVVVRDFAPFDALNQSAGRCNRNGEKSGAFKIIRLVDEKGKFYWSYIYDSILSSCTYETLECVNNLTEEQFINLTEKYFKLVKDRAVDNVKELALFSEALKYLRFSGKNGKRFIKDMNLIENDYGIEVFVQINENAVNVWNKMIDIVKKLKSGERSSFKDYMRLKPKFYEFVIRVNVDEKSLRFFSEELAFHYIPFRYKDIYYGKTGLKEPNLIW</sequence>
<evidence type="ECO:0000313" key="12">
    <source>
        <dbReference type="EMBL" id="SNR89663.1"/>
    </source>
</evidence>
<evidence type="ECO:0000256" key="4">
    <source>
        <dbReference type="ARBA" id="ARBA00022723"/>
    </source>
</evidence>
<dbReference type="InterPro" id="IPR011545">
    <property type="entry name" value="DEAD/DEAH_box_helicase_dom"/>
</dbReference>
<dbReference type="Gene3D" id="3.40.50.300">
    <property type="entry name" value="P-loop containing nucleotide triphosphate hydrolases"/>
    <property type="match status" value="2"/>
</dbReference>
<keyword evidence="8" id="KW-0067">ATP-binding</keyword>
<name>A0A239A430_9BACT</name>
<dbReference type="GO" id="GO:0043138">
    <property type="term" value="F:3'-5' DNA helicase activity"/>
    <property type="evidence" value="ECO:0007669"/>
    <property type="project" value="TreeGrafter"/>
</dbReference>
<keyword evidence="3" id="KW-0540">Nuclease</keyword>
<dbReference type="AlphaFoldDB" id="A0A239A430"/>
<dbReference type="GO" id="GO:0004518">
    <property type="term" value="F:nuclease activity"/>
    <property type="evidence" value="ECO:0007669"/>
    <property type="project" value="UniProtKB-KW"/>
</dbReference>
<dbReference type="GO" id="GO:0036297">
    <property type="term" value="P:interstrand cross-link repair"/>
    <property type="evidence" value="ECO:0007669"/>
    <property type="project" value="TreeGrafter"/>
</dbReference>
<dbReference type="InterPro" id="IPR001650">
    <property type="entry name" value="Helicase_C-like"/>
</dbReference>
<dbReference type="GO" id="GO:0003676">
    <property type="term" value="F:nucleic acid binding"/>
    <property type="evidence" value="ECO:0007669"/>
    <property type="project" value="InterPro"/>
</dbReference>
<dbReference type="NCBIfam" id="TIGR01587">
    <property type="entry name" value="cas3_core"/>
    <property type="match status" value="1"/>
</dbReference>
<dbReference type="InterPro" id="IPR054712">
    <property type="entry name" value="Cas3-like_dom"/>
</dbReference>
<keyword evidence="9" id="KW-0051">Antiviral defense</keyword>
<evidence type="ECO:0000259" key="11">
    <source>
        <dbReference type="PROSITE" id="PS51643"/>
    </source>
</evidence>
<evidence type="ECO:0000256" key="1">
    <source>
        <dbReference type="ARBA" id="ARBA00006847"/>
    </source>
</evidence>
<evidence type="ECO:0000256" key="7">
    <source>
        <dbReference type="ARBA" id="ARBA00022806"/>
    </source>
</evidence>
<comment type="similarity">
    <text evidence="1">In the N-terminal section; belongs to the CRISPR-associated nuclease Cas3-HD family.</text>
</comment>
<dbReference type="SMART" id="SM00490">
    <property type="entry name" value="HELICc"/>
    <property type="match status" value="1"/>
</dbReference>
<dbReference type="GO" id="GO:0006289">
    <property type="term" value="P:nucleotide-excision repair"/>
    <property type="evidence" value="ECO:0007669"/>
    <property type="project" value="TreeGrafter"/>
</dbReference>
<dbReference type="PROSITE" id="PS51643">
    <property type="entry name" value="HD_CAS3"/>
    <property type="match status" value="1"/>
</dbReference>
<feature type="domain" description="Helicase C-terminal" evidence="10">
    <location>
        <begin position="464"/>
        <end position="632"/>
    </location>
</feature>
<dbReference type="NCBIfam" id="TIGR01596">
    <property type="entry name" value="cas3_HD"/>
    <property type="match status" value="1"/>
</dbReference>
<evidence type="ECO:0000259" key="10">
    <source>
        <dbReference type="PROSITE" id="PS51194"/>
    </source>
</evidence>
<reference evidence="13" key="1">
    <citation type="submission" date="2017-06" db="EMBL/GenBank/DDBJ databases">
        <authorList>
            <person name="Varghese N."/>
            <person name="Submissions S."/>
        </authorList>
    </citation>
    <scope>NUCLEOTIDE SEQUENCE [LARGE SCALE GENOMIC DNA]</scope>
    <source>
        <strain evidence="13">DSM 15668</strain>
    </source>
</reference>
<dbReference type="SUPFAM" id="SSF52540">
    <property type="entry name" value="P-loop containing nucleoside triphosphate hydrolases"/>
    <property type="match status" value="1"/>
</dbReference>
<dbReference type="InterPro" id="IPR038257">
    <property type="entry name" value="CRISPR-assoc_Cas3_HD_sf"/>
</dbReference>
<dbReference type="CDD" id="cd17930">
    <property type="entry name" value="DEXHc_cas3"/>
    <property type="match status" value="1"/>
</dbReference>
<dbReference type="GO" id="GO:0016787">
    <property type="term" value="F:hydrolase activity"/>
    <property type="evidence" value="ECO:0007669"/>
    <property type="project" value="UniProtKB-KW"/>
</dbReference>
<evidence type="ECO:0000313" key="13">
    <source>
        <dbReference type="Proteomes" id="UP000198405"/>
    </source>
</evidence>
<dbReference type="GO" id="GO:0046872">
    <property type="term" value="F:metal ion binding"/>
    <property type="evidence" value="ECO:0007669"/>
    <property type="project" value="UniProtKB-KW"/>
</dbReference>
<keyword evidence="4" id="KW-0479">Metal-binding</keyword>
<keyword evidence="6" id="KW-0378">Hydrolase</keyword>
<evidence type="ECO:0000256" key="8">
    <source>
        <dbReference type="ARBA" id="ARBA00022840"/>
    </source>
</evidence>
<evidence type="ECO:0000256" key="3">
    <source>
        <dbReference type="ARBA" id="ARBA00022722"/>
    </source>
</evidence>
<accession>A0A239A430</accession>
<gene>
    <name evidence="12" type="ORF">SAMN06265340_11437</name>
</gene>
<keyword evidence="5" id="KW-0547">Nucleotide-binding</keyword>
<keyword evidence="13" id="KW-1185">Reference proteome</keyword>
<dbReference type="SMART" id="SM00487">
    <property type="entry name" value="DEXDc"/>
    <property type="match status" value="1"/>
</dbReference>
<dbReference type="GO" id="GO:0051607">
    <property type="term" value="P:defense response to virus"/>
    <property type="evidence" value="ECO:0007669"/>
    <property type="project" value="UniProtKB-KW"/>
</dbReference>
<protein>
    <submittedName>
        <fullName evidence="12">CRISPR-associated helicase, Cas3 family</fullName>
    </submittedName>
</protein>
<dbReference type="CDD" id="cd09641">
    <property type="entry name" value="Cas3''_I"/>
    <property type="match status" value="1"/>
</dbReference>
<dbReference type="InterPro" id="IPR006474">
    <property type="entry name" value="Helicase_Cas3_CRISPR-ass_core"/>
</dbReference>
<organism evidence="12 13">
    <name type="scientific">Desulfurobacterium atlanticum</name>
    <dbReference type="NCBI Taxonomy" id="240169"/>
    <lineage>
        <taxon>Bacteria</taxon>
        <taxon>Pseudomonadati</taxon>
        <taxon>Aquificota</taxon>
        <taxon>Aquificia</taxon>
        <taxon>Desulfurobacteriales</taxon>
        <taxon>Desulfurobacteriaceae</taxon>
        <taxon>Desulfurobacterium</taxon>
    </lineage>
</organism>
<dbReference type="Pfam" id="PF18019">
    <property type="entry name" value="Cas3_HD"/>
    <property type="match status" value="1"/>
</dbReference>
<dbReference type="InterPro" id="IPR006483">
    <property type="entry name" value="CRISPR-assoc_Cas3_HD"/>
</dbReference>
<dbReference type="RefSeq" id="WP_089323615.1">
    <property type="nucleotide sequence ID" value="NZ_FZOB01000014.1"/>
</dbReference>
<dbReference type="Gene3D" id="1.10.3210.30">
    <property type="match status" value="1"/>
</dbReference>
<dbReference type="GO" id="GO:0005524">
    <property type="term" value="F:ATP binding"/>
    <property type="evidence" value="ECO:0007669"/>
    <property type="project" value="UniProtKB-KW"/>
</dbReference>
<dbReference type="Pfam" id="PF22590">
    <property type="entry name" value="Cas3-like_C_2"/>
    <property type="match status" value="1"/>
</dbReference>
<dbReference type="PANTHER" id="PTHR47957:SF3">
    <property type="entry name" value="ATP-DEPENDENT HELICASE HRQ1"/>
    <property type="match status" value="1"/>
</dbReference>
<dbReference type="PANTHER" id="PTHR47957">
    <property type="entry name" value="ATP-DEPENDENT HELICASE HRQ1"/>
    <property type="match status" value="1"/>
</dbReference>
<dbReference type="EMBL" id="FZOB01000014">
    <property type="protein sequence ID" value="SNR89663.1"/>
    <property type="molecule type" value="Genomic_DNA"/>
</dbReference>
<dbReference type="Pfam" id="PF00270">
    <property type="entry name" value="DEAD"/>
    <property type="match status" value="1"/>
</dbReference>
<evidence type="ECO:0000256" key="9">
    <source>
        <dbReference type="ARBA" id="ARBA00023118"/>
    </source>
</evidence>
<dbReference type="InterPro" id="IPR014001">
    <property type="entry name" value="Helicase_ATP-bd"/>
</dbReference>
<keyword evidence="7" id="KW-0347">Helicase</keyword>
<dbReference type="OrthoDB" id="9810236at2"/>
<dbReference type="InterPro" id="IPR027417">
    <property type="entry name" value="P-loop_NTPase"/>
</dbReference>
<evidence type="ECO:0000256" key="6">
    <source>
        <dbReference type="ARBA" id="ARBA00022801"/>
    </source>
</evidence>
<dbReference type="PROSITE" id="PS51194">
    <property type="entry name" value="HELICASE_CTER"/>
    <property type="match status" value="1"/>
</dbReference>
<feature type="domain" description="HD Cas3-type" evidence="11">
    <location>
        <begin position="16"/>
        <end position="207"/>
    </location>
</feature>
<proteinExistence type="inferred from homology"/>
<comment type="similarity">
    <text evidence="2">In the central section; belongs to the CRISPR-associated helicase Cas3 family.</text>
</comment>
<dbReference type="Proteomes" id="UP000198405">
    <property type="component" value="Unassembled WGS sequence"/>
</dbReference>
<evidence type="ECO:0000256" key="5">
    <source>
        <dbReference type="ARBA" id="ARBA00022741"/>
    </source>
</evidence>
<evidence type="ECO:0000256" key="2">
    <source>
        <dbReference type="ARBA" id="ARBA00009046"/>
    </source>
</evidence>